<feature type="transmembrane region" description="Helical" evidence="10">
    <location>
        <begin position="65"/>
        <end position="86"/>
    </location>
</feature>
<protein>
    <recommendedName>
        <fullName evidence="10">Fluoride-specific ion channel FluC</fullName>
    </recommendedName>
</protein>
<dbReference type="STRING" id="131112.SAMN04489737_1205"/>
<evidence type="ECO:0000256" key="4">
    <source>
        <dbReference type="ARBA" id="ARBA00022989"/>
    </source>
</evidence>
<keyword evidence="10" id="KW-0406">Ion transport</keyword>
<comment type="subcellular location">
    <subcellularLocation>
        <location evidence="1 10">Cell membrane</location>
        <topology evidence="1 10">Multi-pass membrane protein</topology>
    </subcellularLocation>
</comment>
<reference evidence="12" key="1">
    <citation type="submission" date="2016-10" db="EMBL/GenBank/DDBJ databases">
        <authorList>
            <person name="Varghese N."/>
            <person name="Submissions S."/>
        </authorList>
    </citation>
    <scope>NUCLEOTIDE SEQUENCE [LARGE SCALE GENOMIC DNA]</scope>
    <source>
        <strain evidence="12">DSM 10002</strain>
    </source>
</reference>
<evidence type="ECO:0000256" key="2">
    <source>
        <dbReference type="ARBA" id="ARBA00022475"/>
    </source>
</evidence>
<dbReference type="GO" id="GO:0140114">
    <property type="term" value="P:cellular detoxification of fluoride"/>
    <property type="evidence" value="ECO:0007669"/>
    <property type="project" value="UniProtKB-UniRule"/>
</dbReference>
<dbReference type="Pfam" id="PF02537">
    <property type="entry name" value="CRCB"/>
    <property type="match status" value="1"/>
</dbReference>
<dbReference type="OrthoDB" id="4408652at2"/>
<gene>
    <name evidence="10" type="primary">fluC</name>
    <name evidence="10" type="synonym">crcB</name>
    <name evidence="11" type="ORF">SAMN04489737_1205</name>
</gene>
<evidence type="ECO:0000256" key="8">
    <source>
        <dbReference type="ARBA" id="ARBA00035585"/>
    </source>
</evidence>
<organism evidence="11 12">
    <name type="scientific">Arcanobacterium phocae</name>
    <dbReference type="NCBI Taxonomy" id="131112"/>
    <lineage>
        <taxon>Bacteria</taxon>
        <taxon>Bacillati</taxon>
        <taxon>Actinomycetota</taxon>
        <taxon>Actinomycetes</taxon>
        <taxon>Actinomycetales</taxon>
        <taxon>Actinomycetaceae</taxon>
        <taxon>Arcanobacterium</taxon>
    </lineage>
</organism>
<keyword evidence="5 10" id="KW-0472">Membrane</keyword>
<keyword evidence="10" id="KW-0479">Metal-binding</keyword>
<dbReference type="RefSeq" id="WP_091281043.1">
    <property type="nucleotide sequence ID" value="NZ_JABAPH010000019.1"/>
</dbReference>
<accession>A0A1H2LHY5</accession>
<evidence type="ECO:0000256" key="6">
    <source>
        <dbReference type="ARBA" id="ARBA00023303"/>
    </source>
</evidence>
<feature type="transmembrane region" description="Helical" evidence="10">
    <location>
        <begin position="7"/>
        <end position="28"/>
    </location>
</feature>
<dbReference type="Proteomes" id="UP000214355">
    <property type="component" value="Chromosome I"/>
</dbReference>
<dbReference type="EMBL" id="LT629804">
    <property type="protein sequence ID" value="SDU80442.1"/>
    <property type="molecule type" value="Genomic_DNA"/>
</dbReference>
<dbReference type="GO" id="GO:0062054">
    <property type="term" value="F:fluoride channel activity"/>
    <property type="evidence" value="ECO:0007669"/>
    <property type="project" value="UniProtKB-UniRule"/>
</dbReference>
<evidence type="ECO:0000313" key="11">
    <source>
        <dbReference type="EMBL" id="SDU80442.1"/>
    </source>
</evidence>
<feature type="transmembrane region" description="Helical" evidence="10">
    <location>
        <begin position="34"/>
        <end position="53"/>
    </location>
</feature>
<evidence type="ECO:0000313" key="12">
    <source>
        <dbReference type="Proteomes" id="UP000214355"/>
    </source>
</evidence>
<comment type="activity regulation">
    <text evidence="10">Na(+) is not transported, but it plays an essential structural role and its presence is essential for fluoride channel function.</text>
</comment>
<feature type="binding site" evidence="10">
    <location>
        <position position="77"/>
    </location>
    <ligand>
        <name>Na(+)</name>
        <dbReference type="ChEBI" id="CHEBI:29101"/>
        <note>structural</note>
    </ligand>
</feature>
<keyword evidence="4 10" id="KW-1133">Transmembrane helix</keyword>
<keyword evidence="3 10" id="KW-0812">Transmembrane</keyword>
<dbReference type="GeneID" id="65344939"/>
<keyword evidence="12" id="KW-1185">Reference proteome</keyword>
<evidence type="ECO:0000256" key="1">
    <source>
        <dbReference type="ARBA" id="ARBA00004651"/>
    </source>
</evidence>
<comment type="similarity">
    <text evidence="7 10">Belongs to the fluoride channel Fluc/FEX (TC 1.A.43) family.</text>
</comment>
<feature type="binding site" evidence="10">
    <location>
        <position position="80"/>
    </location>
    <ligand>
        <name>Na(+)</name>
        <dbReference type="ChEBI" id="CHEBI:29101"/>
        <note>structural</note>
    </ligand>
</feature>
<keyword evidence="10" id="KW-0915">Sodium</keyword>
<comment type="catalytic activity">
    <reaction evidence="8">
        <text>fluoride(in) = fluoride(out)</text>
        <dbReference type="Rhea" id="RHEA:76159"/>
        <dbReference type="ChEBI" id="CHEBI:17051"/>
    </reaction>
    <physiologicalReaction direction="left-to-right" evidence="8">
        <dbReference type="Rhea" id="RHEA:76160"/>
    </physiologicalReaction>
</comment>
<proteinExistence type="inferred from homology"/>
<evidence type="ECO:0000256" key="3">
    <source>
        <dbReference type="ARBA" id="ARBA00022692"/>
    </source>
</evidence>
<evidence type="ECO:0000256" key="5">
    <source>
        <dbReference type="ARBA" id="ARBA00023136"/>
    </source>
</evidence>
<evidence type="ECO:0000256" key="7">
    <source>
        <dbReference type="ARBA" id="ARBA00035120"/>
    </source>
</evidence>
<evidence type="ECO:0000256" key="10">
    <source>
        <dbReference type="HAMAP-Rule" id="MF_00454"/>
    </source>
</evidence>
<keyword evidence="6 10" id="KW-0407">Ion channel</keyword>
<sequence>MTAVRTSALVFCGGLAGVFLRWSLIQVFPMSGSWAVYLINAFGSFLLGCLYGYSERYTGAWLTTAEGRLFFGTGLLGGFTTYSTFAVDVVQIGETAPIAGLIFASSQLILGAGLALCGLWLGNRRRHV</sequence>
<keyword evidence="2 10" id="KW-1003">Cell membrane</keyword>
<feature type="transmembrane region" description="Helical" evidence="10">
    <location>
        <begin position="98"/>
        <end position="122"/>
    </location>
</feature>
<evidence type="ECO:0000256" key="9">
    <source>
        <dbReference type="ARBA" id="ARBA00049940"/>
    </source>
</evidence>
<comment type="function">
    <text evidence="9 10">Fluoride-specific ion channel. Important for reducing fluoride concentration in the cell, thus reducing its toxicity.</text>
</comment>
<dbReference type="InterPro" id="IPR003691">
    <property type="entry name" value="FluC"/>
</dbReference>
<name>A0A1H2LHY5_9ACTO</name>
<dbReference type="GO" id="GO:0046872">
    <property type="term" value="F:metal ion binding"/>
    <property type="evidence" value="ECO:0007669"/>
    <property type="project" value="UniProtKB-KW"/>
</dbReference>
<dbReference type="HAMAP" id="MF_00454">
    <property type="entry name" value="FluC"/>
    <property type="match status" value="1"/>
</dbReference>
<keyword evidence="10" id="KW-0813">Transport</keyword>
<dbReference type="GO" id="GO:0005886">
    <property type="term" value="C:plasma membrane"/>
    <property type="evidence" value="ECO:0007669"/>
    <property type="project" value="UniProtKB-SubCell"/>
</dbReference>
<dbReference type="AlphaFoldDB" id="A0A1H2LHY5"/>